<dbReference type="AlphaFoldDB" id="A6PVB4"/>
<name>A6PVB4_RHOCA</name>
<accession>A6PVB4</accession>
<reference evidence="2" key="2">
    <citation type="journal article" date="2007" name="Trends Microbiol.">
        <title>Importance of widespread gene transfer agent genes in alpha-proteobacteria.</title>
        <authorList>
            <person name="Lang A.S."/>
            <person name="Beatty J.T."/>
        </authorList>
    </citation>
    <scope>NUCLEOTIDE SEQUENCE</scope>
    <source>
        <strain evidence="2">B10</strain>
    </source>
</reference>
<organism evidence="2">
    <name type="scientific">Rhodobacter capsulatus</name>
    <name type="common">Rhodopseudomonas capsulata</name>
    <dbReference type="NCBI Taxonomy" id="1061"/>
    <lineage>
        <taxon>Bacteria</taxon>
        <taxon>Pseudomonadati</taxon>
        <taxon>Pseudomonadota</taxon>
        <taxon>Alphaproteobacteria</taxon>
        <taxon>Rhodobacterales</taxon>
        <taxon>Rhodobacter group</taxon>
        <taxon>Rhodobacter</taxon>
    </lineage>
</organism>
<sequence>MVARGALGRSLPQAAGAGASALGQRLADGTGLARSGRAGGAPGPRRDRRSCRGDRGGADLARAGALQCR</sequence>
<evidence type="ECO:0000313" key="2">
    <source>
        <dbReference type="EMBL" id="ABR67406.1"/>
    </source>
</evidence>
<proteinExistence type="predicted"/>
<reference evidence="2" key="1">
    <citation type="journal article" date="2000" name="Proc. Natl. Acad. Sci. U.S.A.">
        <title>Genetic analysis of a bacterial genetic exchange element: the gene transfer agent of Rhodobacter capsulatus.</title>
        <authorList>
            <person name="Lang A.S."/>
            <person name="Beatty J.T."/>
        </authorList>
    </citation>
    <scope>NUCLEOTIDE SEQUENCE</scope>
    <source>
        <strain evidence="2">B10</strain>
    </source>
</reference>
<feature type="region of interest" description="Disordered" evidence="1">
    <location>
        <begin position="1"/>
        <end position="69"/>
    </location>
</feature>
<feature type="compositionally biased region" description="Low complexity" evidence="1">
    <location>
        <begin position="58"/>
        <end position="69"/>
    </location>
</feature>
<protein>
    <submittedName>
        <fullName evidence="2">Putative gene transfer agent protein</fullName>
    </submittedName>
</protein>
<evidence type="ECO:0000256" key="1">
    <source>
        <dbReference type="SAM" id="MobiDB-lite"/>
    </source>
</evidence>
<dbReference type="EMBL" id="AF181080">
    <property type="protein sequence ID" value="ABR67406.1"/>
    <property type="molecule type" value="Genomic_DNA"/>
</dbReference>
<feature type="compositionally biased region" description="Low complexity" evidence="1">
    <location>
        <begin position="10"/>
        <end position="36"/>
    </location>
</feature>